<evidence type="ECO:0000259" key="16">
    <source>
        <dbReference type="Pfam" id="PF07715"/>
    </source>
</evidence>
<dbReference type="CDD" id="cd01347">
    <property type="entry name" value="ligand_gated_channel"/>
    <property type="match status" value="1"/>
</dbReference>
<evidence type="ECO:0000256" key="1">
    <source>
        <dbReference type="ARBA" id="ARBA00004571"/>
    </source>
</evidence>
<keyword evidence="6 14" id="KW-0732">Signal</keyword>
<evidence type="ECO:0000256" key="3">
    <source>
        <dbReference type="ARBA" id="ARBA00022452"/>
    </source>
</evidence>
<protein>
    <submittedName>
        <fullName evidence="17">TonB-dependent receptor</fullName>
    </submittedName>
</protein>
<dbReference type="GO" id="GO:0009279">
    <property type="term" value="C:cell outer membrane"/>
    <property type="evidence" value="ECO:0007669"/>
    <property type="project" value="UniProtKB-SubCell"/>
</dbReference>
<feature type="domain" description="TonB-dependent receptor plug" evidence="16">
    <location>
        <begin position="68"/>
        <end position="163"/>
    </location>
</feature>
<keyword evidence="9 13" id="KW-0798">TonB box</keyword>
<dbReference type="EMBL" id="JAENIL010000015">
    <property type="protein sequence ID" value="MBK1877199.1"/>
    <property type="molecule type" value="Genomic_DNA"/>
</dbReference>
<evidence type="ECO:0000313" key="18">
    <source>
        <dbReference type="Proteomes" id="UP000617628"/>
    </source>
</evidence>
<keyword evidence="8" id="KW-0406">Ion transport</keyword>
<evidence type="ECO:0000313" key="17">
    <source>
        <dbReference type="EMBL" id="MBK1877199.1"/>
    </source>
</evidence>
<dbReference type="InterPro" id="IPR037066">
    <property type="entry name" value="Plug_dom_sf"/>
</dbReference>
<dbReference type="SUPFAM" id="SSF56935">
    <property type="entry name" value="Porins"/>
    <property type="match status" value="1"/>
</dbReference>
<dbReference type="InterPro" id="IPR000531">
    <property type="entry name" value="Beta-barrel_TonB"/>
</dbReference>
<sequence length="755" mass="85831">MKRLLLRELCAAAVASSAFGLPSLVAQDSDKQGQEELFELSPFVVSLEDNDRYLATNQMGGTRLQTPIQELPMSIQIVPETLIKDMAAFEVEDAVRFVSGVTLNNRNDKDHGGESYVIRGFGTDMLLRNGIPFNAFTDAIIVQQIEVVKGPSSVLYGVSDPGGLVNTVTKRPLPENYRYVGTHVGSWDRYRAEYDFTGPIDAEGKLAYRMMGSWESRGDFRDYVDDEKVFNDIIFSYQPNRKHMVLFEYMEGQESNVANSRRSYPVLPTSPRQFADLGIDFMVGGPNDFQDLEQDLLDVTLESQWNHVFKSRVAYSKSNRNNDKYSNANTTIRDGVLVKNPQREMYDLQQDNIFIDLVADYGIGETRHTTLVGAQYRTDDWVFSNFIWEEPTPGEITRKNVLFNDPVNPSDFDPNQSLEDRYWMPPLDELVWVTNPRGEGAPSIREETREGYFISHQARMLDDRLRLMAGLRYDLLSYGRNDDISGLDQFPDIDIAELSEYSQTTPQLGFNYEIKDGLAFYAGYNESFVPNTPAIVVDLETKESKPFNPAPQDGTAYEVGFKYELFGRKLVGTFAAFSIEKTNVVSYNKGYDPETEEPFSVSPLARAEGIEFDAVWSPNQNFQAIFAYAHHDANDLDIETGEKIRALQGSAKNNISTWVNYTYTEGMLNGLSWNVGFEWKDGPIYLFPSTGKTRFITQGDYTSYDFAVRYSRPINEQVSYTVALNLKNALDNEYMDKTGYWADPRNYNLSVSFNF</sequence>
<dbReference type="PANTHER" id="PTHR32552">
    <property type="entry name" value="FERRICHROME IRON RECEPTOR-RELATED"/>
    <property type="match status" value="1"/>
</dbReference>
<dbReference type="AlphaFoldDB" id="A0A934RXT2"/>
<evidence type="ECO:0000256" key="5">
    <source>
        <dbReference type="ARBA" id="ARBA00022692"/>
    </source>
</evidence>
<keyword evidence="11 12" id="KW-0998">Cell outer membrane</keyword>
<evidence type="ECO:0000256" key="13">
    <source>
        <dbReference type="RuleBase" id="RU003357"/>
    </source>
</evidence>
<name>A0A934RXT2_9BACT</name>
<evidence type="ECO:0000256" key="10">
    <source>
        <dbReference type="ARBA" id="ARBA00023136"/>
    </source>
</evidence>
<gene>
    <name evidence="17" type="ORF">JIN87_09985</name>
</gene>
<evidence type="ECO:0000256" key="8">
    <source>
        <dbReference type="ARBA" id="ARBA00023065"/>
    </source>
</evidence>
<keyword evidence="17" id="KW-0675">Receptor</keyword>
<feature type="domain" description="TonB-dependent receptor-like beta-barrel" evidence="15">
    <location>
        <begin position="286"/>
        <end position="728"/>
    </location>
</feature>
<feature type="chain" id="PRO_5037612706" evidence="14">
    <location>
        <begin position="27"/>
        <end position="755"/>
    </location>
</feature>
<dbReference type="GO" id="GO:0015344">
    <property type="term" value="F:siderophore uptake transmembrane transporter activity"/>
    <property type="evidence" value="ECO:0007669"/>
    <property type="project" value="TreeGrafter"/>
</dbReference>
<evidence type="ECO:0000256" key="9">
    <source>
        <dbReference type="ARBA" id="ARBA00023077"/>
    </source>
</evidence>
<dbReference type="Pfam" id="PF00593">
    <property type="entry name" value="TonB_dep_Rec_b-barrel"/>
    <property type="match status" value="1"/>
</dbReference>
<dbReference type="Proteomes" id="UP000617628">
    <property type="component" value="Unassembled WGS sequence"/>
</dbReference>
<keyword evidence="7" id="KW-0408">Iron</keyword>
<accession>A0A934RXT2</accession>
<evidence type="ECO:0000259" key="15">
    <source>
        <dbReference type="Pfam" id="PF00593"/>
    </source>
</evidence>
<proteinExistence type="inferred from homology"/>
<reference evidence="17" key="1">
    <citation type="submission" date="2021-01" db="EMBL/GenBank/DDBJ databases">
        <title>Modified the classification status of verrucomicrobia.</title>
        <authorList>
            <person name="Feng X."/>
        </authorList>
    </citation>
    <scope>NUCLEOTIDE SEQUENCE</scope>
    <source>
        <strain evidence="17">KCTC 13126</strain>
    </source>
</reference>
<comment type="similarity">
    <text evidence="12 13">Belongs to the TonB-dependent receptor family.</text>
</comment>
<organism evidence="17 18">
    <name type="scientific">Pelagicoccus mobilis</name>
    <dbReference type="NCBI Taxonomy" id="415221"/>
    <lineage>
        <taxon>Bacteria</taxon>
        <taxon>Pseudomonadati</taxon>
        <taxon>Verrucomicrobiota</taxon>
        <taxon>Opitutia</taxon>
        <taxon>Puniceicoccales</taxon>
        <taxon>Pelagicoccaceae</taxon>
        <taxon>Pelagicoccus</taxon>
    </lineage>
</organism>
<evidence type="ECO:0000256" key="6">
    <source>
        <dbReference type="ARBA" id="ARBA00022729"/>
    </source>
</evidence>
<comment type="caution">
    <text evidence="17">The sequence shown here is derived from an EMBL/GenBank/DDBJ whole genome shotgun (WGS) entry which is preliminary data.</text>
</comment>
<evidence type="ECO:0000256" key="4">
    <source>
        <dbReference type="ARBA" id="ARBA00022496"/>
    </source>
</evidence>
<evidence type="ECO:0000256" key="12">
    <source>
        <dbReference type="PROSITE-ProRule" id="PRU01360"/>
    </source>
</evidence>
<dbReference type="InterPro" id="IPR036942">
    <property type="entry name" value="Beta-barrel_TonB_sf"/>
</dbReference>
<keyword evidence="4" id="KW-0410">Iron transport</keyword>
<evidence type="ECO:0000256" key="7">
    <source>
        <dbReference type="ARBA" id="ARBA00023004"/>
    </source>
</evidence>
<evidence type="ECO:0000256" key="14">
    <source>
        <dbReference type="SAM" id="SignalP"/>
    </source>
</evidence>
<dbReference type="InterPro" id="IPR010917">
    <property type="entry name" value="TonB_rcpt_CS"/>
</dbReference>
<dbReference type="InterPro" id="IPR012910">
    <property type="entry name" value="Plug_dom"/>
</dbReference>
<feature type="signal peptide" evidence="14">
    <location>
        <begin position="1"/>
        <end position="26"/>
    </location>
</feature>
<dbReference type="Gene3D" id="2.40.170.20">
    <property type="entry name" value="TonB-dependent receptor, beta-barrel domain"/>
    <property type="match status" value="1"/>
</dbReference>
<keyword evidence="2 12" id="KW-0813">Transport</keyword>
<dbReference type="PROSITE" id="PS01156">
    <property type="entry name" value="TONB_DEPENDENT_REC_2"/>
    <property type="match status" value="1"/>
</dbReference>
<evidence type="ECO:0000256" key="11">
    <source>
        <dbReference type="ARBA" id="ARBA00023237"/>
    </source>
</evidence>
<dbReference type="Gene3D" id="2.170.130.10">
    <property type="entry name" value="TonB-dependent receptor, plug domain"/>
    <property type="match status" value="1"/>
</dbReference>
<dbReference type="PROSITE" id="PS52016">
    <property type="entry name" value="TONB_DEPENDENT_REC_3"/>
    <property type="match status" value="1"/>
</dbReference>
<evidence type="ECO:0000256" key="2">
    <source>
        <dbReference type="ARBA" id="ARBA00022448"/>
    </source>
</evidence>
<dbReference type="Pfam" id="PF07715">
    <property type="entry name" value="Plug"/>
    <property type="match status" value="1"/>
</dbReference>
<dbReference type="RefSeq" id="WP_200355410.1">
    <property type="nucleotide sequence ID" value="NZ_JAENIL010000015.1"/>
</dbReference>
<comment type="subcellular location">
    <subcellularLocation>
        <location evidence="1 12">Cell outer membrane</location>
        <topology evidence="1 12">Multi-pass membrane protein</topology>
    </subcellularLocation>
</comment>
<keyword evidence="10 12" id="KW-0472">Membrane</keyword>
<keyword evidence="5 12" id="KW-0812">Transmembrane</keyword>
<dbReference type="PANTHER" id="PTHR32552:SF68">
    <property type="entry name" value="FERRICHROME OUTER MEMBRANE TRANSPORTER_PHAGE RECEPTOR"/>
    <property type="match status" value="1"/>
</dbReference>
<keyword evidence="18" id="KW-1185">Reference proteome</keyword>
<keyword evidence="3 12" id="KW-1134">Transmembrane beta strand</keyword>
<dbReference type="InterPro" id="IPR039426">
    <property type="entry name" value="TonB-dep_rcpt-like"/>
</dbReference>